<feature type="region of interest" description="Disordered" evidence="1">
    <location>
        <begin position="827"/>
        <end position="882"/>
    </location>
</feature>
<reference evidence="4" key="1">
    <citation type="submission" date="2021-01" db="EMBL/GenBank/DDBJ databases">
        <authorList>
            <person name="Corre E."/>
            <person name="Pelletier E."/>
            <person name="Niang G."/>
            <person name="Scheremetjew M."/>
            <person name="Finn R."/>
            <person name="Kale V."/>
            <person name="Holt S."/>
            <person name="Cochrane G."/>
            <person name="Meng A."/>
            <person name="Brown T."/>
            <person name="Cohen L."/>
        </authorList>
    </citation>
    <scope>NUCLEOTIDE SEQUENCE</scope>
    <source>
        <strain evidence="4">CCMP1381</strain>
    </source>
</reference>
<feature type="compositionally biased region" description="Acidic residues" evidence="1">
    <location>
        <begin position="862"/>
        <end position="882"/>
    </location>
</feature>
<dbReference type="AlphaFoldDB" id="A0A7S2FJ42"/>
<feature type="region of interest" description="Disordered" evidence="1">
    <location>
        <begin position="920"/>
        <end position="949"/>
    </location>
</feature>
<protein>
    <recommendedName>
        <fullName evidence="3">Helicase-associated domain-containing protein</fullName>
    </recommendedName>
</protein>
<accession>A0A7S2FJ42</accession>
<dbReference type="PANTHER" id="PTHR37066">
    <property type="entry name" value="HELICASE-ASSOCIATED"/>
    <property type="match status" value="1"/>
</dbReference>
<sequence length="949" mass="107271">MARRDSMFLTLFLVTGIARGPAEAFIPHMSPAILSSDRGRFVSSDTLHWTPVRPGKIVSYHRVILRQSSEGGTIEATAVGTAIPLEKDKKQWDQLYTALEMYKIVNGDLRVPSKFIVPESAPWDQETWGLKLGVRVSSIRNTGRFVKDRQQRIDMLDALGFEWKKDKKEKKKDPIAPSAPPSVASGPGWEKDAPQKRIGEQDLVPFDALFKAIMLYKEIKGDVKVPTSFVVPAVEPWPISCHGMPIGACVVQMHIRGAYLNQATVEAQIRNGKRNSVTAIPGYESPMETMKDSTPAEQAYAVVEQRRDALTDLGIDFHKNKGRETHTASQRFQRLFRALCTYRDIHGHVDVPQHFVIPDEAPWDEDTWGLRLGSRVNAVRSQGTFVKNVPERRDMLTEIGFRWEQVGRSIAETVKFDDNMSWQQLKWAQDIAAQGSRTQSSSGEQRLGDMRDILPGSLLPEMGVDSTDAGSSAIPAWVTDMDYSGMNQEQYPKSHTFSDVVAAIKIWSNALGHMDIPYDFTVPFPFTFPTDPSMDEALLEIDSDPFRHESMSMEASVLKDSLDDIDAMYSLEKALDLDDPWEDLSDPPLPASSSVDEILEEDQLSAADFAALEGIKWPNELGGLPLGYCVEVLRSGDAKGKYDPVRRKELNAIGFTWGEEYRYLHFEYNDVLRYLVEFKKLFSDLTVPHHLVIPSTLPNPYPSWMHGVELGKIVNIVRAQKKMIEKEYPERYSMLLAMEFTWLPPVLAPTTRDRYGLHYDQDENDRLIEYYTGHHKVYKQDTSWAYDYYRYPGRWEAIKSMVERGKNPFFPAELPFTFEEMLKYEEDNPRAEFEDEEDEEDEEYEEDEEDESGETISLAEDVSAEDEIDELDLDEETEEAEPELFDAELSLAAPGLDAGPAVGLGEDDVALDGEDDLVGTDDVLGGGTASNQGVVEDEDNFMDDDDSMM</sequence>
<proteinExistence type="predicted"/>
<feature type="region of interest" description="Disordered" evidence="1">
    <location>
        <begin position="168"/>
        <end position="197"/>
    </location>
</feature>
<dbReference type="EMBL" id="HBGS01015488">
    <property type="protein sequence ID" value="CAD9398745.1"/>
    <property type="molecule type" value="Transcribed_RNA"/>
</dbReference>
<dbReference type="PANTHER" id="PTHR37066:SF1">
    <property type="entry name" value="LNS2_PITP DOMAIN-CONTAINING PROTEIN"/>
    <property type="match status" value="1"/>
</dbReference>
<feature type="signal peptide" evidence="2">
    <location>
        <begin position="1"/>
        <end position="24"/>
    </location>
</feature>
<feature type="compositionally biased region" description="Acidic residues" evidence="1">
    <location>
        <begin position="833"/>
        <end position="853"/>
    </location>
</feature>
<evidence type="ECO:0000256" key="2">
    <source>
        <dbReference type="SAM" id="SignalP"/>
    </source>
</evidence>
<evidence type="ECO:0000259" key="3">
    <source>
        <dbReference type="Pfam" id="PF03457"/>
    </source>
</evidence>
<evidence type="ECO:0000256" key="1">
    <source>
        <dbReference type="SAM" id="MobiDB-lite"/>
    </source>
</evidence>
<name>A0A7S2FJ42_9STRA</name>
<feature type="chain" id="PRO_5030952562" description="Helicase-associated domain-containing protein" evidence="2">
    <location>
        <begin position="25"/>
        <end position="949"/>
    </location>
</feature>
<organism evidence="4">
    <name type="scientific">Octactis speculum</name>
    <dbReference type="NCBI Taxonomy" id="3111310"/>
    <lineage>
        <taxon>Eukaryota</taxon>
        <taxon>Sar</taxon>
        <taxon>Stramenopiles</taxon>
        <taxon>Ochrophyta</taxon>
        <taxon>Dictyochophyceae</taxon>
        <taxon>Dictyochales</taxon>
        <taxon>Dictyochaceae</taxon>
        <taxon>Octactis</taxon>
    </lineage>
</organism>
<evidence type="ECO:0000313" key="4">
    <source>
        <dbReference type="EMBL" id="CAD9398745.1"/>
    </source>
</evidence>
<dbReference type="InterPro" id="IPR005114">
    <property type="entry name" value="Helicase_assoc"/>
</dbReference>
<dbReference type="Pfam" id="PF03457">
    <property type="entry name" value="HA"/>
    <property type="match status" value="2"/>
</dbReference>
<feature type="domain" description="Helicase-associated" evidence="3">
    <location>
        <begin position="89"/>
        <end position="161"/>
    </location>
</feature>
<feature type="compositionally biased region" description="Acidic residues" evidence="1">
    <location>
        <begin position="935"/>
        <end position="949"/>
    </location>
</feature>
<gene>
    <name evidence="4" type="ORF">DSPE1174_LOCUS8089</name>
</gene>
<keyword evidence="2" id="KW-0732">Signal</keyword>
<feature type="domain" description="Helicase-associated" evidence="3">
    <location>
        <begin position="329"/>
        <end position="401"/>
    </location>
</feature>